<dbReference type="Proteomes" id="UP000015462">
    <property type="component" value="Unassembled WGS sequence"/>
</dbReference>
<dbReference type="InterPro" id="IPR027417">
    <property type="entry name" value="P-loop_NTPase"/>
</dbReference>
<comment type="caution">
    <text evidence="1">The sequence shown here is derived from an EMBL/GenBank/DDBJ whole genome shotgun (WGS) entry which is preliminary data.</text>
</comment>
<accession>A0AB33Z4Z5</accession>
<dbReference type="InterPro" id="IPR015223">
    <property type="entry name" value="MipZ"/>
</dbReference>
<protein>
    <submittedName>
        <fullName evidence="1">ATPase MipZ</fullName>
    </submittedName>
</protein>
<evidence type="ECO:0000313" key="1">
    <source>
        <dbReference type="EMBL" id="EPD14282.1"/>
    </source>
</evidence>
<dbReference type="PANTHER" id="PTHR13696">
    <property type="entry name" value="P-LOOP CONTAINING NUCLEOSIDE TRIPHOSPHATE HYDROLASE"/>
    <property type="match status" value="1"/>
</dbReference>
<proteinExistence type="predicted"/>
<keyword evidence="2" id="KW-1185">Reference proteome</keyword>
<dbReference type="Pfam" id="PF09140">
    <property type="entry name" value="MipZ"/>
    <property type="match status" value="1"/>
</dbReference>
<dbReference type="PANTHER" id="PTHR13696:SF96">
    <property type="entry name" value="COBQ_COBB_MIND_PARA NUCLEOTIDE BINDING DOMAIN-CONTAINING PROTEIN"/>
    <property type="match status" value="1"/>
</dbReference>
<dbReference type="SUPFAM" id="SSF52540">
    <property type="entry name" value="P-loop containing nucleoside triphosphate hydrolases"/>
    <property type="match status" value="1"/>
</dbReference>
<evidence type="ECO:0000313" key="2">
    <source>
        <dbReference type="Proteomes" id="UP000015462"/>
    </source>
</evidence>
<gene>
    <name evidence="1" type="ORF">L196_02255</name>
</gene>
<reference evidence="1 2" key="1">
    <citation type="journal article" date="2013" name="Genome Announc.">
        <title>Genome Sequence of the Pyrene- and Fluoranthene-Degrading Bacterium Cycloclasticus sp. Strain PY97M.</title>
        <authorList>
            <person name="Cui Z."/>
            <person name="Xu G."/>
            <person name="Li Q."/>
            <person name="Gao W."/>
            <person name="Zheng L."/>
        </authorList>
    </citation>
    <scope>NUCLEOTIDE SEQUENCE [LARGE SCALE GENOMIC DNA]</scope>
    <source>
        <strain evidence="1 2">PY97M</strain>
    </source>
</reference>
<dbReference type="AlphaFoldDB" id="A0AB33Z4Z5"/>
<sequence>MDKKDAHIIVVGNEKGGTGKSTLAMHIIVGLLDKTKKVAVIDLDARQKSVARYLQNRQTFMANGGTKVAMPAFKVVGQSTASLVKDREVEDQQSLQEGLDEFKRDVDFIVIDCPGNDTYLSRLAHALADTLVTPLNDSFIDLDLLGEVSADSFQVKKLSFYTEMVWDSRKFRSASGKPPMDWVVVRTRLASLDSRNNKRVHSALESLQKRIMFRYVPGLYERVIYKELFPNGLTVLDLEKVNSLSHVAARQEVRSLVDSLNVVE</sequence>
<name>A0AB33Z4Z5_9GAMM</name>
<dbReference type="CDD" id="cd02042">
    <property type="entry name" value="ParAB_family"/>
    <property type="match status" value="1"/>
</dbReference>
<dbReference type="RefSeq" id="WP_016389810.1">
    <property type="nucleotide sequence ID" value="NZ_JBLWZB010000002.1"/>
</dbReference>
<organism evidence="1 2">
    <name type="scientific">Cycloclasticus pugetii</name>
    <dbReference type="NCBI Taxonomy" id="34068"/>
    <lineage>
        <taxon>Bacteria</taxon>
        <taxon>Pseudomonadati</taxon>
        <taxon>Pseudomonadota</taxon>
        <taxon>Gammaproteobacteria</taxon>
        <taxon>Thiotrichales</taxon>
        <taxon>Piscirickettsiaceae</taxon>
        <taxon>Cycloclasticus</taxon>
    </lineage>
</organism>
<dbReference type="InterPro" id="IPR050678">
    <property type="entry name" value="DNA_Partitioning_ATPase"/>
</dbReference>
<dbReference type="EMBL" id="ASHL01000001">
    <property type="protein sequence ID" value="EPD14282.1"/>
    <property type="molecule type" value="Genomic_DNA"/>
</dbReference>
<dbReference type="Gene3D" id="3.40.50.300">
    <property type="entry name" value="P-loop containing nucleotide triphosphate hydrolases"/>
    <property type="match status" value="1"/>
</dbReference>